<evidence type="ECO:0000256" key="2">
    <source>
        <dbReference type="ARBA" id="ARBA00005189"/>
    </source>
</evidence>
<organism evidence="14 15">
    <name type="scientific">Rosa chinensis</name>
    <name type="common">China rose</name>
    <dbReference type="NCBI Taxonomy" id="74649"/>
    <lineage>
        <taxon>Eukaryota</taxon>
        <taxon>Viridiplantae</taxon>
        <taxon>Streptophyta</taxon>
        <taxon>Embryophyta</taxon>
        <taxon>Tracheophyta</taxon>
        <taxon>Spermatophyta</taxon>
        <taxon>Magnoliopsida</taxon>
        <taxon>eudicotyledons</taxon>
        <taxon>Gunneridae</taxon>
        <taxon>Pentapetalae</taxon>
        <taxon>rosids</taxon>
        <taxon>fabids</taxon>
        <taxon>Rosales</taxon>
        <taxon>Rosaceae</taxon>
        <taxon>Rosoideae</taxon>
        <taxon>Rosoideae incertae sedis</taxon>
        <taxon>Rosa</taxon>
    </lineage>
</organism>
<comment type="subcellular location">
    <subcellularLocation>
        <location evidence="1">Membrane</location>
        <topology evidence="1">Multi-pass membrane protein</topology>
    </subcellularLocation>
</comment>
<evidence type="ECO:0000313" key="14">
    <source>
        <dbReference type="EMBL" id="PRQ51300.1"/>
    </source>
</evidence>
<evidence type="ECO:0000256" key="6">
    <source>
        <dbReference type="ARBA" id="ARBA00022832"/>
    </source>
</evidence>
<comment type="similarity">
    <text evidence="3 12">Belongs to the fatty acid desaturase type 1 family.</text>
</comment>
<dbReference type="GO" id="GO:0042761">
    <property type="term" value="P:very long-chain fatty acid biosynthetic process"/>
    <property type="evidence" value="ECO:0007669"/>
    <property type="project" value="TreeGrafter"/>
</dbReference>
<dbReference type="GO" id="GO:0005789">
    <property type="term" value="C:endoplasmic reticulum membrane"/>
    <property type="evidence" value="ECO:0007669"/>
    <property type="project" value="TreeGrafter"/>
</dbReference>
<dbReference type="Gramene" id="PRQ51300">
    <property type="protein sequence ID" value="PRQ51300"/>
    <property type="gene ID" value="RchiOBHm_Chr2g0142871"/>
</dbReference>
<keyword evidence="10 13" id="KW-0472">Membrane</keyword>
<evidence type="ECO:0000256" key="4">
    <source>
        <dbReference type="ARBA" id="ARBA00022516"/>
    </source>
</evidence>
<evidence type="ECO:0000256" key="12">
    <source>
        <dbReference type="RuleBase" id="RU000581"/>
    </source>
</evidence>
<keyword evidence="4 12" id="KW-0444">Lipid biosynthesis</keyword>
<evidence type="ECO:0000256" key="5">
    <source>
        <dbReference type="ARBA" id="ARBA00022692"/>
    </source>
</evidence>
<evidence type="ECO:0000256" key="13">
    <source>
        <dbReference type="SAM" id="Phobius"/>
    </source>
</evidence>
<reference evidence="14 15" key="1">
    <citation type="journal article" date="2018" name="Nat. Genet.">
        <title>The Rosa genome provides new insights in the design of modern roses.</title>
        <authorList>
            <person name="Bendahmane M."/>
        </authorList>
    </citation>
    <scope>NUCLEOTIDE SEQUENCE [LARGE SCALE GENOMIC DNA]</scope>
    <source>
        <strain evidence="15">cv. Old Blush</strain>
    </source>
</reference>
<keyword evidence="9" id="KW-0443">Lipid metabolism</keyword>
<evidence type="ECO:0000256" key="1">
    <source>
        <dbReference type="ARBA" id="ARBA00004141"/>
    </source>
</evidence>
<dbReference type="PANTHER" id="PTHR11351:SF31">
    <property type="entry name" value="DESATURASE 1, ISOFORM A-RELATED"/>
    <property type="match status" value="1"/>
</dbReference>
<evidence type="ECO:0000256" key="7">
    <source>
        <dbReference type="ARBA" id="ARBA00022989"/>
    </source>
</evidence>
<evidence type="ECO:0000256" key="9">
    <source>
        <dbReference type="ARBA" id="ARBA00023098"/>
    </source>
</evidence>
<comment type="domain">
    <text evidence="12">The histidine box domains are involved in binding the catalytic metal ions.</text>
</comment>
<keyword evidence="15" id="KW-1185">Reference proteome</keyword>
<keyword evidence="11 12" id="KW-0275">Fatty acid biosynthesis</keyword>
<dbReference type="PRINTS" id="PR00075">
    <property type="entry name" value="FACDDSATRASE"/>
</dbReference>
<accession>A0A2P6RY08</accession>
<sequence>MAADELVRVLQWRAQCLGGRKWDGIDILSIVVLLAIHCLVLLALFHFNWSAFWVTVALYYVTGVGVTLSLHRKLAHRSVKLPKWLEYSFAYCAVLSLQGSPLEWVSTHRIHHQVSDTWSDPHSPIRGYWFSYIGWIFAYRSFSWYYRFLDYTYLFHSVTLAWSCTVCSRRITLSSLGTGCAASIYLHTTFSVNWVCHKWGKQVWDIGDQSRKLHLEKVGPANNHHAFQHSAQQGLEWWQIHIL</sequence>
<dbReference type="EMBL" id="PDCK01000040">
    <property type="protein sequence ID" value="PRQ51300.1"/>
    <property type="molecule type" value="Genomic_DNA"/>
</dbReference>
<evidence type="ECO:0000256" key="8">
    <source>
        <dbReference type="ARBA" id="ARBA00023002"/>
    </source>
</evidence>
<keyword evidence="7 13" id="KW-1133">Transmembrane helix</keyword>
<comment type="cofactor">
    <cofactor evidence="12">
        <name>Fe(2+)</name>
        <dbReference type="ChEBI" id="CHEBI:29033"/>
    </cofactor>
</comment>
<keyword evidence="6" id="KW-0276">Fatty acid metabolism</keyword>
<gene>
    <name evidence="14" type="ORF">RchiOBHm_Chr2g0142871</name>
</gene>
<dbReference type="PANTHER" id="PTHR11351">
    <property type="entry name" value="ACYL-COA DESATURASE"/>
    <property type="match status" value="1"/>
</dbReference>
<keyword evidence="8 12" id="KW-0560">Oxidoreductase</keyword>
<dbReference type="InterPro" id="IPR015876">
    <property type="entry name" value="Acyl-CoA_DS"/>
</dbReference>
<feature type="transmembrane region" description="Helical" evidence="13">
    <location>
        <begin position="51"/>
        <end position="70"/>
    </location>
</feature>
<proteinExistence type="inferred from homology"/>
<dbReference type="Proteomes" id="UP000238479">
    <property type="component" value="Chromosome 2"/>
</dbReference>
<evidence type="ECO:0000256" key="3">
    <source>
        <dbReference type="ARBA" id="ARBA00009295"/>
    </source>
</evidence>
<evidence type="ECO:0000256" key="11">
    <source>
        <dbReference type="ARBA" id="ARBA00023160"/>
    </source>
</evidence>
<name>A0A2P6RY08_ROSCH</name>
<feature type="transmembrane region" description="Helical" evidence="13">
    <location>
        <begin position="27"/>
        <end position="45"/>
    </location>
</feature>
<comment type="pathway">
    <text evidence="2">Lipid metabolism.</text>
</comment>
<dbReference type="GO" id="GO:0016717">
    <property type="term" value="F:oxidoreductase activity, acting on paired donors, with oxidation of a pair of donors resulting in the reduction of molecular oxygen to two molecules of water"/>
    <property type="evidence" value="ECO:0007669"/>
    <property type="project" value="InterPro"/>
</dbReference>
<dbReference type="AlphaFoldDB" id="A0A2P6RY08"/>
<comment type="caution">
    <text evidence="14">The sequence shown here is derived from an EMBL/GenBank/DDBJ whole genome shotgun (WGS) entry which is preliminary data.</text>
</comment>
<evidence type="ECO:0000256" key="10">
    <source>
        <dbReference type="ARBA" id="ARBA00023136"/>
    </source>
</evidence>
<evidence type="ECO:0000313" key="15">
    <source>
        <dbReference type="Proteomes" id="UP000238479"/>
    </source>
</evidence>
<protein>
    <submittedName>
        <fullName evidence="14">Putative acyl-CoA desaturase</fullName>
    </submittedName>
</protein>
<dbReference type="CDD" id="cd03505">
    <property type="entry name" value="Delta9-FADS-like"/>
    <property type="match status" value="1"/>
</dbReference>
<keyword evidence="5 12" id="KW-0812">Transmembrane</keyword>